<dbReference type="SUPFAM" id="SSF52218">
    <property type="entry name" value="Flavoproteins"/>
    <property type="match status" value="1"/>
</dbReference>
<dbReference type="RefSeq" id="WP_267926264.1">
    <property type="nucleotide sequence ID" value="NZ_AP024233.1"/>
</dbReference>
<dbReference type="InterPro" id="IPR029039">
    <property type="entry name" value="Flavoprotein-like_sf"/>
</dbReference>
<name>A0A915U123_9BACT</name>
<keyword evidence="5" id="KW-1185">Reference proteome</keyword>
<dbReference type="Gene3D" id="3.40.50.360">
    <property type="match status" value="1"/>
</dbReference>
<dbReference type="AlphaFoldDB" id="A0A915U123"/>
<evidence type="ECO:0000313" key="5">
    <source>
        <dbReference type="Proteomes" id="UP001063350"/>
    </source>
</evidence>
<accession>A0A915U123</accession>
<dbReference type="KEGG" id="ddu:GF1_18940"/>
<proteinExistence type="predicted"/>
<organism evidence="4 5">
    <name type="scientific">Desulfolithobacter dissulfuricans</name>
    <dbReference type="NCBI Taxonomy" id="2795293"/>
    <lineage>
        <taxon>Bacteria</taxon>
        <taxon>Pseudomonadati</taxon>
        <taxon>Thermodesulfobacteriota</taxon>
        <taxon>Desulfobulbia</taxon>
        <taxon>Desulfobulbales</taxon>
        <taxon>Desulfobulbaceae</taxon>
        <taxon>Desulfolithobacter</taxon>
    </lineage>
</organism>
<gene>
    <name evidence="4" type="ORF">GF1_18940</name>
</gene>
<reference evidence="4" key="1">
    <citation type="submission" date="2020-12" db="EMBL/GenBank/DDBJ databases">
        <title>Desulfobium dissulfuricans gen. nov., sp. nov., a novel mesophilic, sulfate-reducing bacterium isolated from a deep-sea hydrothermal vent.</title>
        <authorList>
            <person name="Hashimoto Y."/>
            <person name="Tame A."/>
            <person name="Sawayama S."/>
            <person name="Miyazaki J."/>
            <person name="Takai K."/>
            <person name="Nakagawa S."/>
        </authorList>
    </citation>
    <scope>NUCLEOTIDE SEQUENCE</scope>
    <source>
        <strain evidence="4">GF1</strain>
    </source>
</reference>
<feature type="domain" description="NADPH-dependent FMN reductase-like" evidence="3">
    <location>
        <begin position="9"/>
        <end position="114"/>
    </location>
</feature>
<evidence type="ECO:0000313" key="4">
    <source>
        <dbReference type="EMBL" id="BCO09518.1"/>
    </source>
</evidence>
<evidence type="ECO:0000256" key="1">
    <source>
        <dbReference type="ARBA" id="ARBA00022630"/>
    </source>
</evidence>
<dbReference type="InterPro" id="IPR005025">
    <property type="entry name" value="FMN_Rdtase-like_dom"/>
</dbReference>
<protein>
    <submittedName>
        <fullName evidence="4">FMN reductase</fullName>
    </submittedName>
</protein>
<dbReference type="Pfam" id="PF03358">
    <property type="entry name" value="FMN_red"/>
    <property type="match status" value="1"/>
</dbReference>
<evidence type="ECO:0000256" key="2">
    <source>
        <dbReference type="ARBA" id="ARBA00022643"/>
    </source>
</evidence>
<dbReference type="GO" id="GO:0016491">
    <property type="term" value="F:oxidoreductase activity"/>
    <property type="evidence" value="ECO:0007669"/>
    <property type="project" value="InterPro"/>
</dbReference>
<dbReference type="PANTHER" id="PTHR43278:SF2">
    <property type="entry name" value="IRON-SULFUR FLAVOPROTEIN"/>
    <property type="match status" value="1"/>
</dbReference>
<keyword evidence="1" id="KW-0285">Flavoprotein</keyword>
<keyword evidence="2" id="KW-0288">FMN</keyword>
<dbReference type="InterPro" id="IPR051796">
    <property type="entry name" value="ISF_SsuE-like"/>
</dbReference>
<dbReference type="PANTHER" id="PTHR43278">
    <property type="entry name" value="NAD(P)H-DEPENDENT FMN-CONTAINING OXIDOREDUCTASE YWQN-RELATED"/>
    <property type="match status" value="1"/>
</dbReference>
<evidence type="ECO:0000259" key="3">
    <source>
        <dbReference type="Pfam" id="PF03358"/>
    </source>
</evidence>
<sequence length="204" mass="22722">MTEPNTPTLLFLGSPRRNGNTETLLRHVGQGIEEAGGTWELIRLPELDIHPCIGCGNCEKKGTCILDDAMPSLYPRIMAADRIVIGSPIYFYGLTAQTKLFIDRCQTLWSRKYILKERRNNPEALGYLVSTAASRGDRLFEGAILTARYGFDAMDLSYGGELLARGLEHRKAARENPDLLDQARSFGRKIQSRDQGMKKGSKAS</sequence>
<dbReference type="EMBL" id="AP024233">
    <property type="protein sequence ID" value="BCO09518.1"/>
    <property type="molecule type" value="Genomic_DNA"/>
</dbReference>
<dbReference type="Proteomes" id="UP001063350">
    <property type="component" value="Chromosome"/>
</dbReference>